<dbReference type="InterPro" id="IPR022041">
    <property type="entry name" value="Methyltransf_FA"/>
</dbReference>
<feature type="domain" description="Farnesoic acid O-methyl transferase" evidence="1">
    <location>
        <begin position="24"/>
        <end position="162"/>
    </location>
</feature>
<evidence type="ECO:0000313" key="3">
    <source>
        <dbReference type="Proteomes" id="UP000015102"/>
    </source>
</evidence>
<proteinExistence type="predicted"/>
<evidence type="ECO:0000313" key="2">
    <source>
        <dbReference type="EnsemblMetazoa" id="MESCA002244-PA"/>
    </source>
</evidence>
<keyword evidence="3" id="KW-1185">Reference proteome</keyword>
<reference evidence="3" key="1">
    <citation type="submission" date="2013-02" db="EMBL/GenBank/DDBJ databases">
        <authorList>
            <person name="Hughes D."/>
        </authorList>
    </citation>
    <scope>NUCLEOTIDE SEQUENCE</scope>
    <source>
        <strain>Durham</strain>
        <strain evidence="3">NC isolate 2 -- Noor lab</strain>
    </source>
</reference>
<accession>T1GFU4</accession>
<protein>
    <recommendedName>
        <fullName evidence="1">Farnesoic acid O-methyl transferase domain-containing protein</fullName>
    </recommendedName>
</protein>
<organism evidence="2 3">
    <name type="scientific">Megaselia scalaris</name>
    <name type="common">Humpbacked fly</name>
    <name type="synonym">Phora scalaris</name>
    <dbReference type="NCBI Taxonomy" id="36166"/>
    <lineage>
        <taxon>Eukaryota</taxon>
        <taxon>Metazoa</taxon>
        <taxon>Ecdysozoa</taxon>
        <taxon>Arthropoda</taxon>
        <taxon>Hexapoda</taxon>
        <taxon>Insecta</taxon>
        <taxon>Pterygota</taxon>
        <taxon>Neoptera</taxon>
        <taxon>Endopterygota</taxon>
        <taxon>Diptera</taxon>
        <taxon>Brachycera</taxon>
        <taxon>Muscomorpha</taxon>
        <taxon>Platypezoidea</taxon>
        <taxon>Phoridae</taxon>
        <taxon>Megaseliini</taxon>
        <taxon>Megaselia</taxon>
    </lineage>
</organism>
<dbReference type="HOGENOM" id="CLU_1631249_0_0_1"/>
<evidence type="ECO:0000259" key="1">
    <source>
        <dbReference type="Pfam" id="PF12248"/>
    </source>
</evidence>
<dbReference type="Pfam" id="PF12248">
    <property type="entry name" value="Methyltransf_FA"/>
    <property type="match status" value="1"/>
</dbReference>
<sequence length="163" mass="19095">PFGKCENEVLIKGNGKESYSKFQKFISLEEFQSNDDVIQLRFYFQGKSDFSVALSASSKEQDKDEQFFKTLIAFGENETISFKKNNNNIFCDQKSNIPNPFDTFYFEKLDLTLNMKIGYMMWFLPGRSAPFLSCYHSNIANMKFLAFSTWNQNQVRYIFNCDN</sequence>
<dbReference type="EMBL" id="CAQQ02094967">
    <property type="status" value="NOT_ANNOTATED_CDS"/>
    <property type="molecule type" value="Genomic_DNA"/>
</dbReference>
<dbReference type="Proteomes" id="UP000015102">
    <property type="component" value="Unassembled WGS sequence"/>
</dbReference>
<name>T1GFU4_MEGSC</name>
<dbReference type="EnsemblMetazoa" id="MESCA002244-RA">
    <property type="protein sequence ID" value="MESCA002244-PA"/>
    <property type="gene ID" value="MESCA002244"/>
</dbReference>
<dbReference type="AlphaFoldDB" id="T1GFU4"/>
<reference evidence="2" key="2">
    <citation type="submission" date="2015-06" db="UniProtKB">
        <authorList>
            <consortium name="EnsemblMetazoa"/>
        </authorList>
    </citation>
    <scope>IDENTIFICATION</scope>
</reference>